<dbReference type="PANTHER" id="PTHR31087:SF161">
    <property type="entry name" value="TUBBY C 2 FAMILY PROTEIN"/>
    <property type="match status" value="1"/>
</dbReference>
<proteinExistence type="inferred from homology"/>
<keyword evidence="3" id="KW-1185">Reference proteome</keyword>
<reference evidence="3" key="1">
    <citation type="journal article" date="2013" name="Science">
        <title>The Amborella genome and the evolution of flowering plants.</title>
        <authorList>
            <consortium name="Amborella Genome Project"/>
        </authorList>
    </citation>
    <scope>NUCLEOTIDE SEQUENCE [LARGE SCALE GENOMIC DNA]</scope>
</reference>
<dbReference type="HOGENOM" id="CLU_1423315_0_0_1"/>
<evidence type="ECO:0000256" key="1">
    <source>
        <dbReference type="ARBA" id="ARBA00005437"/>
    </source>
</evidence>
<comment type="similarity">
    <text evidence="1">Belongs to the LOR family.</text>
</comment>
<dbReference type="Proteomes" id="UP000017836">
    <property type="component" value="Unassembled WGS sequence"/>
</dbReference>
<dbReference type="Gene3D" id="2.40.160.200">
    <property type="entry name" value="LURP1-related"/>
    <property type="match status" value="1"/>
</dbReference>
<organism evidence="2 3">
    <name type="scientific">Amborella trichopoda</name>
    <dbReference type="NCBI Taxonomy" id="13333"/>
    <lineage>
        <taxon>Eukaryota</taxon>
        <taxon>Viridiplantae</taxon>
        <taxon>Streptophyta</taxon>
        <taxon>Embryophyta</taxon>
        <taxon>Tracheophyta</taxon>
        <taxon>Spermatophyta</taxon>
        <taxon>Magnoliopsida</taxon>
        <taxon>Amborellales</taxon>
        <taxon>Amborellaceae</taxon>
        <taxon>Amborella</taxon>
    </lineage>
</organism>
<protein>
    <recommendedName>
        <fullName evidence="4">Protein LURP-one-related 8-like</fullName>
    </recommendedName>
</protein>
<dbReference type="Gramene" id="ERN02156">
    <property type="protein sequence ID" value="ERN02156"/>
    <property type="gene ID" value="AMTR_s00045p00187840"/>
</dbReference>
<dbReference type="EMBL" id="KI394661">
    <property type="protein sequence ID" value="ERN02156.1"/>
    <property type="molecule type" value="Genomic_DNA"/>
</dbReference>
<dbReference type="PANTHER" id="PTHR31087">
    <property type="match status" value="1"/>
</dbReference>
<evidence type="ECO:0000313" key="3">
    <source>
        <dbReference type="Proteomes" id="UP000017836"/>
    </source>
</evidence>
<name>W1P3K6_AMBTC</name>
<gene>
    <name evidence="2" type="ORF">AMTR_s00045p00187840</name>
</gene>
<dbReference type="SUPFAM" id="SSF54518">
    <property type="entry name" value="Tubby C-terminal domain-like"/>
    <property type="match status" value="1"/>
</dbReference>
<dbReference type="eggNOG" id="ENOG502S03R">
    <property type="taxonomic scope" value="Eukaryota"/>
</dbReference>
<dbReference type="InterPro" id="IPR038595">
    <property type="entry name" value="LOR_sf"/>
</dbReference>
<evidence type="ECO:0008006" key="4">
    <source>
        <dbReference type="Google" id="ProtNLM"/>
    </source>
</evidence>
<accession>W1P3K6</accession>
<dbReference type="InterPro" id="IPR025659">
    <property type="entry name" value="Tubby-like_C"/>
</dbReference>
<sequence length="191" mass="21358">MAFLRPSRSEPVGQMLQNMASVWPSEIEPCIVFPSFSSPSVESLTVWTKSLVFNGHGYTVYDCEGRMVFRVENYCNSRDHPVFLMDSAGNVLLTIRRKKLSLLESWEAYRGDTLGSRKMQEKPLFRATKALLSSHLSTGEIDGSINFRLSSSREKGWSKIHCNSGALVAEEEIHAAALLIDICLLGGDRKL</sequence>
<dbReference type="AlphaFoldDB" id="W1P3K6"/>
<evidence type="ECO:0000313" key="2">
    <source>
        <dbReference type="EMBL" id="ERN02156.1"/>
    </source>
</evidence>
<dbReference type="InterPro" id="IPR007612">
    <property type="entry name" value="LOR"/>
</dbReference>
<dbReference type="Pfam" id="PF04525">
    <property type="entry name" value="LOR"/>
    <property type="match status" value="1"/>
</dbReference>